<evidence type="ECO:0000313" key="3">
    <source>
        <dbReference type="EMBL" id="MDG0810458.1"/>
    </source>
</evidence>
<dbReference type="InterPro" id="IPR051918">
    <property type="entry name" value="STPP_CPPED1"/>
</dbReference>
<dbReference type="InterPro" id="IPR029052">
    <property type="entry name" value="Metallo-depent_PP-like"/>
</dbReference>
<sequence length="316" mass="35418">MFETSARRLRSQVRKLKNPNDYTFVFMGDGWAGDGQASNTIFGLALSAVRALKRKPLFILHSGDSVFTGTAKEFKTGGIYTDKLPVKSLLQLIRDPNKGVPDIPFFITPGNHDRTGINGPLRNFRTFIAPTRFSLNLPRIRTKIIGLNNIRQLGLDQNKEPIYGFPPTELNFLKRKLKTAAKNTLVLMHVPPRIGKWANPNYFQDPESTFGNQKGQLTRFLNTIRGKVGHVLLGHVHAFDSLTYQGTRYVISGGAGAPLVKKGISERNKNADLPHRRIHRTQRQSRQASRHSDRVYGLTCGRGRHVGMPNDGSVRI</sequence>
<dbReference type="RefSeq" id="WP_277532291.1">
    <property type="nucleotide sequence ID" value="NZ_JAPDIA010000003.1"/>
</dbReference>
<reference evidence="3" key="1">
    <citation type="submission" date="2022-10" db="EMBL/GenBank/DDBJ databases">
        <title>Comparative genomic analysis of Cohnella hashimotonis sp. nov., isolated from the International Space Station.</title>
        <authorList>
            <person name="Simpson A."/>
            <person name="Venkateswaran K."/>
        </authorList>
    </citation>
    <scope>NUCLEOTIDE SEQUENCE</scope>
    <source>
        <strain evidence="3">DSM 28161</strain>
    </source>
</reference>
<dbReference type="EMBL" id="JAPDIA010000003">
    <property type="protein sequence ID" value="MDG0810458.1"/>
    <property type="molecule type" value="Genomic_DNA"/>
</dbReference>
<feature type="domain" description="Calcineurin-like phosphoesterase" evidence="2">
    <location>
        <begin position="53"/>
        <end position="238"/>
    </location>
</feature>
<dbReference type="PANTHER" id="PTHR43143:SF1">
    <property type="entry name" value="SERINE_THREONINE-PROTEIN PHOSPHATASE CPPED1"/>
    <property type="match status" value="1"/>
</dbReference>
<dbReference type="Pfam" id="PF00149">
    <property type="entry name" value="Metallophos"/>
    <property type="match status" value="1"/>
</dbReference>
<evidence type="ECO:0000256" key="1">
    <source>
        <dbReference type="SAM" id="MobiDB-lite"/>
    </source>
</evidence>
<protein>
    <submittedName>
        <fullName evidence="3">Metallophosphoesterase</fullName>
    </submittedName>
</protein>
<evidence type="ECO:0000313" key="4">
    <source>
        <dbReference type="Proteomes" id="UP001153404"/>
    </source>
</evidence>
<dbReference type="GO" id="GO:0016787">
    <property type="term" value="F:hydrolase activity"/>
    <property type="evidence" value="ECO:0007669"/>
    <property type="project" value="InterPro"/>
</dbReference>
<feature type="region of interest" description="Disordered" evidence="1">
    <location>
        <begin position="268"/>
        <end position="316"/>
    </location>
</feature>
<dbReference type="PANTHER" id="PTHR43143">
    <property type="entry name" value="METALLOPHOSPHOESTERASE, CALCINEURIN SUPERFAMILY"/>
    <property type="match status" value="1"/>
</dbReference>
<evidence type="ECO:0000259" key="2">
    <source>
        <dbReference type="Pfam" id="PF00149"/>
    </source>
</evidence>
<dbReference type="AlphaFoldDB" id="A0A9X4KTY3"/>
<dbReference type="InterPro" id="IPR004843">
    <property type="entry name" value="Calcineurin-like_PHP"/>
</dbReference>
<dbReference type="Gene3D" id="3.60.21.10">
    <property type="match status" value="1"/>
</dbReference>
<proteinExistence type="predicted"/>
<dbReference type="SUPFAM" id="SSF56300">
    <property type="entry name" value="Metallo-dependent phosphatases"/>
    <property type="match status" value="1"/>
</dbReference>
<comment type="caution">
    <text evidence="3">The sequence shown here is derived from an EMBL/GenBank/DDBJ whole genome shotgun (WGS) entry which is preliminary data.</text>
</comment>
<gene>
    <name evidence="3" type="ORF">OMP40_14685</name>
</gene>
<organism evidence="3 4">
    <name type="scientific">Cohnella rhizosphaerae</name>
    <dbReference type="NCBI Taxonomy" id="1457232"/>
    <lineage>
        <taxon>Bacteria</taxon>
        <taxon>Bacillati</taxon>
        <taxon>Bacillota</taxon>
        <taxon>Bacilli</taxon>
        <taxon>Bacillales</taxon>
        <taxon>Paenibacillaceae</taxon>
        <taxon>Cohnella</taxon>
    </lineage>
</organism>
<dbReference type="Proteomes" id="UP001153404">
    <property type="component" value="Unassembled WGS sequence"/>
</dbReference>
<name>A0A9X4KTY3_9BACL</name>
<accession>A0A9X4KTY3</accession>
<keyword evidence="4" id="KW-1185">Reference proteome</keyword>